<reference evidence="2 3" key="1">
    <citation type="submission" date="2015-06" db="EMBL/GenBank/DDBJ databases">
        <title>Talaromyces atroroseus IBT 11181 draft genome.</title>
        <authorList>
            <person name="Rasmussen K.B."/>
            <person name="Rasmussen S."/>
            <person name="Petersen B."/>
            <person name="Sicheritz-Ponten T."/>
            <person name="Mortensen U.H."/>
            <person name="Thrane U."/>
        </authorList>
    </citation>
    <scope>NUCLEOTIDE SEQUENCE [LARGE SCALE GENOMIC DNA]</scope>
    <source>
        <strain evidence="2 3">IBT 11181</strain>
    </source>
</reference>
<accession>A0A1Q5Q773</accession>
<dbReference type="RefSeq" id="XP_020115817.1">
    <property type="nucleotide sequence ID" value="XM_020264051.1"/>
</dbReference>
<dbReference type="EMBL" id="LFMY01000018">
    <property type="protein sequence ID" value="OKL55696.1"/>
    <property type="molecule type" value="Genomic_DNA"/>
</dbReference>
<evidence type="ECO:0008006" key="4">
    <source>
        <dbReference type="Google" id="ProtNLM"/>
    </source>
</evidence>
<dbReference type="InterPro" id="IPR050327">
    <property type="entry name" value="Proton-linked_MCT"/>
</dbReference>
<dbReference type="PANTHER" id="PTHR11360:SF281">
    <property type="entry name" value="ASPYRIDONES EFFLUX PROTEIN APDF-RELATED"/>
    <property type="match status" value="1"/>
</dbReference>
<feature type="transmembrane region" description="Helical" evidence="1">
    <location>
        <begin position="125"/>
        <end position="145"/>
    </location>
</feature>
<sequence length="181" mass="18808">MSGPLSDRLGVKFILAQGVLVGIACGMIFTPVVSTVGQYFTTRRALAMGIVVGGAAISGIIFPITLNRLLNTNRIGFGWAVLCPNPSDIGTYVGQGLAVCSFGALAGTPINGALIRQYGYLPASMFSGAALIVGMICHISARLLLDKRLFVVRFSGTFMAKNGDLAVVIVGAVDIADTLVI</sequence>
<feature type="transmembrane region" description="Helical" evidence="1">
    <location>
        <begin position="45"/>
        <end position="66"/>
    </location>
</feature>
<dbReference type="SUPFAM" id="SSF103473">
    <property type="entry name" value="MFS general substrate transporter"/>
    <property type="match status" value="1"/>
</dbReference>
<gene>
    <name evidence="2" type="ORF">UA08_08994</name>
</gene>
<dbReference type="OrthoDB" id="2213137at2759"/>
<name>A0A1Q5Q773_TALAT</name>
<comment type="caution">
    <text evidence="2">The sequence shown here is derived from an EMBL/GenBank/DDBJ whole genome shotgun (WGS) entry which is preliminary data.</text>
</comment>
<proteinExistence type="predicted"/>
<keyword evidence="3" id="KW-1185">Reference proteome</keyword>
<keyword evidence="1" id="KW-1133">Transmembrane helix</keyword>
<evidence type="ECO:0000256" key="1">
    <source>
        <dbReference type="SAM" id="Phobius"/>
    </source>
</evidence>
<feature type="transmembrane region" description="Helical" evidence="1">
    <location>
        <begin position="13"/>
        <end position="33"/>
    </location>
</feature>
<dbReference type="InterPro" id="IPR036259">
    <property type="entry name" value="MFS_trans_sf"/>
</dbReference>
<keyword evidence="1" id="KW-0472">Membrane</keyword>
<dbReference type="PANTHER" id="PTHR11360">
    <property type="entry name" value="MONOCARBOXYLATE TRANSPORTER"/>
    <property type="match status" value="1"/>
</dbReference>
<protein>
    <recommendedName>
        <fullName evidence="4">Major facilitator superfamily (MFS) profile domain-containing protein</fullName>
    </recommendedName>
</protein>
<dbReference type="AlphaFoldDB" id="A0A1Q5Q773"/>
<organism evidence="2 3">
    <name type="scientific">Talaromyces atroroseus</name>
    <dbReference type="NCBI Taxonomy" id="1441469"/>
    <lineage>
        <taxon>Eukaryota</taxon>
        <taxon>Fungi</taxon>
        <taxon>Dikarya</taxon>
        <taxon>Ascomycota</taxon>
        <taxon>Pezizomycotina</taxon>
        <taxon>Eurotiomycetes</taxon>
        <taxon>Eurotiomycetidae</taxon>
        <taxon>Eurotiales</taxon>
        <taxon>Trichocomaceae</taxon>
        <taxon>Talaromyces</taxon>
        <taxon>Talaromyces sect. Trachyspermi</taxon>
    </lineage>
</organism>
<keyword evidence="1" id="KW-0812">Transmembrane</keyword>
<dbReference type="Proteomes" id="UP000214365">
    <property type="component" value="Unassembled WGS sequence"/>
</dbReference>
<evidence type="ECO:0000313" key="2">
    <source>
        <dbReference type="EMBL" id="OKL55696.1"/>
    </source>
</evidence>
<evidence type="ECO:0000313" key="3">
    <source>
        <dbReference type="Proteomes" id="UP000214365"/>
    </source>
</evidence>
<dbReference type="GeneID" id="31008750"/>